<sequence>MYSRQPYGNPGMMQGNFNQRSNFNNLPPPPGQLGPPQVQQVQVPPGQVPPQLGQVLGQVPPQLSHLTGQLGPGQLPPHQLNGQLPPPPPPHQLGGQLPPPPGQVPQQLGGPQQLQMPSNASLLAQQLQQHHQHQHQQQQQQLPQQQQQQPLLSSANTLAQQLNDAQSQISSDSKKQETLENSNTQGATNGSSTSANNNPLASLDESDSVNPNGPTTTTNSNSSGNNSSVNTPSLTTNNISTTAGIATTTNTDSGNVNASNNSTSNNNNNNIVSAGASSTGNKALNDEKVYRWIIELVYGPDKEQALLELGKKREYYDDLALVLWHSFGVMTSLLEEIVNVYTFLSPPELTTPVSNRVCNALALLQCVASHPDTRTPFLNAHIPLLLYPFLNTNSKQRPFEYLRLTSLGVIGALVKNDTPEVISFLLTTEIIPLCLKIMESSSELSKTVAIFIVQKILMDDTGLGYICHTFDRFEAVSNVLKIMIDQLITNPTARLLKHVIKCYLRLADNQDARKALKDRLPMALKDNSLTEILKDDQQTKQCLIQLLNTVE</sequence>
<dbReference type="EMBL" id="BSXV01001639">
    <property type="protein sequence ID" value="GME93469.1"/>
    <property type="molecule type" value="Genomic_DNA"/>
</dbReference>
<evidence type="ECO:0000313" key="1">
    <source>
        <dbReference type="EMBL" id="GME93469.1"/>
    </source>
</evidence>
<gene>
    <name evidence="1" type="ORF">Cboi01_000315100</name>
</gene>
<organism evidence="1 2">
    <name type="scientific">Candida boidinii</name>
    <name type="common">Yeast</name>
    <dbReference type="NCBI Taxonomy" id="5477"/>
    <lineage>
        <taxon>Eukaryota</taxon>
        <taxon>Fungi</taxon>
        <taxon>Dikarya</taxon>
        <taxon>Ascomycota</taxon>
        <taxon>Saccharomycotina</taxon>
        <taxon>Pichiomycetes</taxon>
        <taxon>Pichiales</taxon>
        <taxon>Pichiaceae</taxon>
        <taxon>Ogataea</taxon>
        <taxon>Ogataea/Candida clade</taxon>
    </lineage>
</organism>
<name>A0ACB5TRM9_CANBO</name>
<comment type="caution">
    <text evidence="1">The sequence shown here is derived from an EMBL/GenBank/DDBJ whole genome shotgun (WGS) entry which is preliminary data.</text>
</comment>
<reference evidence="1" key="1">
    <citation type="submission" date="2023-04" db="EMBL/GenBank/DDBJ databases">
        <title>Candida boidinii NBRC 1967.</title>
        <authorList>
            <person name="Ichikawa N."/>
            <person name="Sato H."/>
            <person name="Tonouchi N."/>
        </authorList>
    </citation>
    <scope>NUCLEOTIDE SEQUENCE</scope>
    <source>
        <strain evidence="1">NBRC 1967</strain>
    </source>
</reference>
<keyword evidence="2" id="KW-1185">Reference proteome</keyword>
<dbReference type="Proteomes" id="UP001165101">
    <property type="component" value="Unassembled WGS sequence"/>
</dbReference>
<accession>A0ACB5TRM9</accession>
<evidence type="ECO:0000313" key="2">
    <source>
        <dbReference type="Proteomes" id="UP001165101"/>
    </source>
</evidence>
<proteinExistence type="predicted"/>
<protein>
    <submittedName>
        <fullName evidence="1">Unnamed protein product</fullName>
    </submittedName>
</protein>